<evidence type="ECO:0000256" key="2">
    <source>
        <dbReference type="ARBA" id="ARBA00022448"/>
    </source>
</evidence>
<dbReference type="GO" id="GO:0006826">
    <property type="term" value="P:iron ion transport"/>
    <property type="evidence" value="ECO:0007669"/>
    <property type="project" value="UniProtKB-KW"/>
</dbReference>
<dbReference type="Gene3D" id="2.170.130.10">
    <property type="entry name" value="TonB-dependent receptor, plug domain"/>
    <property type="match status" value="1"/>
</dbReference>
<dbReference type="SUPFAM" id="SSF56935">
    <property type="entry name" value="Porins"/>
    <property type="match status" value="1"/>
</dbReference>
<dbReference type="Pfam" id="PF07715">
    <property type="entry name" value="Plug"/>
    <property type="match status" value="1"/>
</dbReference>
<dbReference type="Proteomes" id="UP000612329">
    <property type="component" value="Unassembled WGS sequence"/>
</dbReference>
<comment type="subcellular location">
    <subcellularLocation>
        <location evidence="1 11">Cell outer membrane</location>
        <topology evidence="1 11">Multi-pass membrane protein</topology>
    </subcellularLocation>
</comment>
<evidence type="ECO:0000259" key="12">
    <source>
        <dbReference type="Pfam" id="PF07715"/>
    </source>
</evidence>
<reference evidence="13" key="2">
    <citation type="submission" date="2020-09" db="EMBL/GenBank/DDBJ databases">
        <authorList>
            <person name="Sun Q."/>
            <person name="Ohkuma M."/>
        </authorList>
    </citation>
    <scope>NUCLEOTIDE SEQUENCE</scope>
    <source>
        <strain evidence="13">JCM 12862</strain>
    </source>
</reference>
<evidence type="ECO:0000313" key="14">
    <source>
        <dbReference type="Proteomes" id="UP000612329"/>
    </source>
</evidence>
<dbReference type="AlphaFoldDB" id="A0A8J3BQW1"/>
<evidence type="ECO:0000256" key="10">
    <source>
        <dbReference type="ARBA" id="ARBA00023237"/>
    </source>
</evidence>
<dbReference type="InterPro" id="IPR008969">
    <property type="entry name" value="CarboxyPept-like_regulatory"/>
</dbReference>
<evidence type="ECO:0000256" key="4">
    <source>
        <dbReference type="ARBA" id="ARBA00022496"/>
    </source>
</evidence>
<dbReference type="GO" id="GO:0009279">
    <property type="term" value="C:cell outer membrane"/>
    <property type="evidence" value="ECO:0007669"/>
    <property type="project" value="UniProtKB-SubCell"/>
</dbReference>
<reference evidence="13" key="1">
    <citation type="journal article" date="2014" name="Int. J. Syst. Evol. Microbiol.">
        <title>Complete genome sequence of Corynebacterium casei LMG S-19264T (=DSM 44701T), isolated from a smear-ripened cheese.</title>
        <authorList>
            <consortium name="US DOE Joint Genome Institute (JGI-PGF)"/>
            <person name="Walter F."/>
            <person name="Albersmeier A."/>
            <person name="Kalinowski J."/>
            <person name="Ruckert C."/>
        </authorList>
    </citation>
    <scope>NUCLEOTIDE SEQUENCE</scope>
    <source>
        <strain evidence="13">JCM 12862</strain>
    </source>
</reference>
<evidence type="ECO:0000256" key="7">
    <source>
        <dbReference type="ARBA" id="ARBA00023065"/>
    </source>
</evidence>
<dbReference type="NCBIfam" id="TIGR04056">
    <property type="entry name" value="OMP_RagA_SusC"/>
    <property type="match status" value="1"/>
</dbReference>
<dbReference type="NCBIfam" id="TIGR04057">
    <property type="entry name" value="SusC_RagA_signa"/>
    <property type="match status" value="1"/>
</dbReference>
<dbReference type="PANTHER" id="PTHR32552">
    <property type="entry name" value="FERRICHROME IRON RECEPTOR-RELATED"/>
    <property type="match status" value="1"/>
</dbReference>
<evidence type="ECO:0000313" key="13">
    <source>
        <dbReference type="EMBL" id="GGK31700.1"/>
    </source>
</evidence>
<dbReference type="InterPro" id="IPR023997">
    <property type="entry name" value="TonB-dep_OMP_SusC/RagA_CS"/>
</dbReference>
<keyword evidence="3 11" id="KW-1134">Transmembrane beta strand</keyword>
<organism evidence="13 14">
    <name type="scientific">Yeosuana aromativorans</name>
    <dbReference type="NCBI Taxonomy" id="288019"/>
    <lineage>
        <taxon>Bacteria</taxon>
        <taxon>Pseudomonadati</taxon>
        <taxon>Bacteroidota</taxon>
        <taxon>Flavobacteriia</taxon>
        <taxon>Flavobacteriales</taxon>
        <taxon>Flavobacteriaceae</taxon>
        <taxon>Yeosuana</taxon>
    </lineage>
</organism>
<feature type="domain" description="TonB-dependent receptor plug" evidence="12">
    <location>
        <begin position="102"/>
        <end position="236"/>
    </location>
</feature>
<keyword evidence="5 11" id="KW-0812">Transmembrane</keyword>
<keyword evidence="8" id="KW-0798">TonB box</keyword>
<comment type="caution">
    <text evidence="13">The sequence shown here is derived from an EMBL/GenBank/DDBJ whole genome shotgun (WGS) entry which is preliminary data.</text>
</comment>
<dbReference type="InterPro" id="IPR023996">
    <property type="entry name" value="TonB-dep_OMP_SusC/RagA"/>
</dbReference>
<dbReference type="InterPro" id="IPR036942">
    <property type="entry name" value="Beta-barrel_TonB_sf"/>
</dbReference>
<accession>A0A8J3BQW1</accession>
<keyword evidence="10 11" id="KW-0998">Cell outer membrane</keyword>
<dbReference type="InterPro" id="IPR012910">
    <property type="entry name" value="Plug_dom"/>
</dbReference>
<dbReference type="PANTHER" id="PTHR32552:SF81">
    <property type="entry name" value="TONB-DEPENDENT OUTER MEMBRANE RECEPTOR"/>
    <property type="match status" value="1"/>
</dbReference>
<evidence type="ECO:0000256" key="8">
    <source>
        <dbReference type="ARBA" id="ARBA00023077"/>
    </source>
</evidence>
<evidence type="ECO:0000256" key="1">
    <source>
        <dbReference type="ARBA" id="ARBA00004571"/>
    </source>
</evidence>
<keyword evidence="4" id="KW-0410">Iron transport</keyword>
<keyword evidence="7" id="KW-0406">Ion transport</keyword>
<dbReference type="PROSITE" id="PS52016">
    <property type="entry name" value="TONB_DEPENDENT_REC_3"/>
    <property type="match status" value="1"/>
</dbReference>
<dbReference type="Gene3D" id="2.40.170.20">
    <property type="entry name" value="TonB-dependent receptor, beta-barrel domain"/>
    <property type="match status" value="1"/>
</dbReference>
<comment type="similarity">
    <text evidence="11">Belongs to the TonB-dependent receptor family.</text>
</comment>
<keyword evidence="14" id="KW-1185">Reference proteome</keyword>
<keyword evidence="2 11" id="KW-0813">Transport</keyword>
<dbReference type="Gene3D" id="2.60.40.1120">
    <property type="entry name" value="Carboxypeptidase-like, regulatory domain"/>
    <property type="match status" value="1"/>
</dbReference>
<name>A0A8J3BQW1_9FLAO</name>
<keyword evidence="9 11" id="KW-0472">Membrane</keyword>
<evidence type="ECO:0000256" key="11">
    <source>
        <dbReference type="PROSITE-ProRule" id="PRU01360"/>
    </source>
</evidence>
<sequence>MFTIHVNAQENSISGVVSDNSGVPIPGVNIIVGGTSVGTQTDFDGKYSIHAKTGDVLVFSFLGLKTERVTVGTSNTIDVTMQEDASVLDEVVVTALGIKREKKSLGYATQEVKGDAVSKVQSQNFVNSLSGKIAGLQIKPSGTLGGSTQVVIRGNSSVAGNNQALFVIDGVPIDNGVNNQITTAVTADNRSQTVGRGGYDYGNAASDINPDDIESINVLKGAAASALYGSRAANGVIMITTKKGTKRKGIGITVNSSVTVGTVDKETLPKFQHKYGAGYGPGYGAAGDGYFNDQFDINGDGINDISVPFTEDASWGAEFDPNLLVYQWNSIFPQLDGYQQATPWVAGAHDFNYIWETSTNTVNSVSLDGGGDNTSFRLGITNLMNQGNLPNSLIKRNSINFNGSLDLSDKLKVSTSFNFVKTNGKGRYGTGYDSNNVMQQARQWHQTNIDFEEQKEAYFATRENITWNASSYDNLSPIYSDNPYWTFYENYETDMRSRFFGNVVLDYNINDWLSALGRFTYDTYSELQEERTNVGSSNVPRYTRFNNSVSEYNYDAILSFNKDLTEDLNLDGNLGFNLSRKEWNNIYALTNGGLNLAGLYSLNNSVSPINAPTEYAAIQMVDGLFGRVSLGYLNTYFVEGTYRRDRNSSLPKAKNTYNYWSATGSIIFSQLINADWLSFGKVRGNYGTVGNGTTPYQVFNTFAISSPFGGEGNASNPSSRANLNLLPEEQENWEIGLEMSFVDKRVGFDITYYSTQNKNQITRVPVTRSTGYASVLLNAGTIENKGWEVQFHATPLKLNNFQWDLTLNWDKNKNKVVSLAPGIETLELASSLQGGISINAAVGQPYGIIRGRDWVYYDSNGNGVTDKSERYDANRVISSSGRPMRTSTSNENIGDVNPDWKAGVYNSFTYKNFNLSFLIDIQKGGDVFSLDTYYGFGTGLYDFTAADNDLGNPLRDPIVGTPGNYAANSGGYLWEGVQADGTPNNVRRSMTYPGEFGYALPSAAHVWDAGYVKLREVSLAYSFDKKILDKTPFTNATLSLIGRNLWIIHKNIPYADPEAGLSAGNIQGYQSGSYPSVKEVGASLKLQF</sequence>
<evidence type="ECO:0000256" key="5">
    <source>
        <dbReference type="ARBA" id="ARBA00022692"/>
    </source>
</evidence>
<protein>
    <submittedName>
        <fullName evidence="13">SusC/RagA family TonB-linked outer membrane protein</fullName>
    </submittedName>
</protein>
<dbReference type="Pfam" id="PF13715">
    <property type="entry name" value="CarbopepD_reg_2"/>
    <property type="match status" value="1"/>
</dbReference>
<evidence type="ECO:0000256" key="9">
    <source>
        <dbReference type="ARBA" id="ARBA00023136"/>
    </source>
</evidence>
<dbReference type="SUPFAM" id="SSF49464">
    <property type="entry name" value="Carboxypeptidase regulatory domain-like"/>
    <property type="match status" value="1"/>
</dbReference>
<proteinExistence type="inferred from homology"/>
<gene>
    <name evidence="13" type="ORF">GCM10007962_27630</name>
</gene>
<dbReference type="InterPro" id="IPR039426">
    <property type="entry name" value="TonB-dep_rcpt-like"/>
</dbReference>
<dbReference type="EMBL" id="BMNR01000007">
    <property type="protein sequence ID" value="GGK31700.1"/>
    <property type="molecule type" value="Genomic_DNA"/>
</dbReference>
<keyword evidence="6" id="KW-0408">Iron</keyword>
<evidence type="ECO:0000256" key="6">
    <source>
        <dbReference type="ARBA" id="ARBA00023004"/>
    </source>
</evidence>
<evidence type="ECO:0000256" key="3">
    <source>
        <dbReference type="ARBA" id="ARBA00022452"/>
    </source>
</evidence>
<dbReference type="InterPro" id="IPR037066">
    <property type="entry name" value="Plug_dom_sf"/>
</dbReference>